<keyword evidence="1" id="KW-0472">Membrane</keyword>
<feature type="transmembrane region" description="Helical" evidence="1">
    <location>
        <begin position="21"/>
        <end position="42"/>
    </location>
</feature>
<dbReference type="AlphaFoldDB" id="A0AAE3SMW9"/>
<keyword evidence="1" id="KW-0812">Transmembrane</keyword>
<evidence type="ECO:0000256" key="1">
    <source>
        <dbReference type="SAM" id="Phobius"/>
    </source>
</evidence>
<protein>
    <submittedName>
        <fullName evidence="2">DUF6090 family protein</fullName>
    </submittedName>
</protein>
<gene>
    <name evidence="2" type="ORF">OO016_04755</name>
</gene>
<dbReference type="EMBL" id="JAPFQP010000001">
    <property type="protein sequence ID" value="MCX2718905.1"/>
    <property type="molecule type" value="Genomic_DNA"/>
</dbReference>
<dbReference type="Pfam" id="PF19578">
    <property type="entry name" value="DUF6090"/>
    <property type="match status" value="1"/>
</dbReference>
<dbReference type="Proteomes" id="UP001207116">
    <property type="component" value="Unassembled WGS sequence"/>
</dbReference>
<proteinExistence type="predicted"/>
<keyword evidence="1" id="KW-1133">Transmembrane helix</keyword>
<organism evidence="2 3">
    <name type="scientific">Lentiprolixibacter aurantiacus</name>
    <dbReference type="NCBI Taxonomy" id="2993939"/>
    <lineage>
        <taxon>Bacteria</taxon>
        <taxon>Pseudomonadati</taxon>
        <taxon>Bacteroidota</taxon>
        <taxon>Flavobacteriia</taxon>
        <taxon>Flavobacteriales</taxon>
        <taxon>Flavobacteriaceae</taxon>
        <taxon>Lentiprolixibacter</taxon>
    </lineage>
</organism>
<keyword evidence="3" id="KW-1185">Reference proteome</keyword>
<comment type="caution">
    <text evidence="2">The sequence shown here is derived from an EMBL/GenBank/DDBJ whole genome shotgun (WGS) entry which is preliminary data.</text>
</comment>
<accession>A0AAE3SMW9</accession>
<sequence length="135" mass="15983">MLHFFRKTRRDLLANSKFFKYLKYAIGEILLVVIGILIALQVNNWNEERIDRNRETQVLKELRDDLVDTENSFLRHLNLFGEVIEHKKAIIKTIEGNLVWNDTLQNHINNFWYLEPLHITTASYSTLKDWGVASI</sequence>
<evidence type="ECO:0000313" key="2">
    <source>
        <dbReference type="EMBL" id="MCX2718905.1"/>
    </source>
</evidence>
<name>A0AAE3SMW9_9FLAO</name>
<reference evidence="2" key="1">
    <citation type="submission" date="2022-11" db="EMBL/GenBank/DDBJ databases">
        <title>The characterization of three novel Bacteroidetes species and genomic analysis of their roles in tidal elemental geochemical cycles.</title>
        <authorList>
            <person name="Ma K.-J."/>
        </authorList>
    </citation>
    <scope>NUCLEOTIDE SEQUENCE</scope>
    <source>
        <strain evidence="2">M415</strain>
    </source>
</reference>
<evidence type="ECO:0000313" key="3">
    <source>
        <dbReference type="Proteomes" id="UP001207116"/>
    </source>
</evidence>
<dbReference type="RefSeq" id="WP_266011263.1">
    <property type="nucleotide sequence ID" value="NZ_JAPFQP010000001.1"/>
</dbReference>
<dbReference type="InterPro" id="IPR045749">
    <property type="entry name" value="DUF6090"/>
</dbReference>